<evidence type="ECO:0000313" key="2">
    <source>
        <dbReference type="Proteomes" id="UP000316495"/>
    </source>
</evidence>
<name>A0A554LN38_9BACT</name>
<dbReference type="Proteomes" id="UP000316495">
    <property type="component" value="Unassembled WGS sequence"/>
</dbReference>
<proteinExistence type="predicted"/>
<gene>
    <name evidence="1" type="ORF">Athens101428_343</name>
</gene>
<dbReference type="AlphaFoldDB" id="A0A554LN38"/>
<evidence type="ECO:0000313" key="1">
    <source>
        <dbReference type="EMBL" id="TSC94300.1"/>
    </source>
</evidence>
<sequence>MQDMPGQSMRNTFLDAMHGNANSETLLRKRFGDWGYYELVRVFCNAGYRWRKVRSQIDRWTAYGVSFDTVAGEPTRTEL</sequence>
<dbReference type="EMBL" id="VMGN01000016">
    <property type="protein sequence ID" value="TSC94300.1"/>
    <property type="molecule type" value="Genomic_DNA"/>
</dbReference>
<comment type="caution">
    <text evidence="1">The sequence shown here is derived from an EMBL/GenBank/DDBJ whole genome shotgun (WGS) entry which is preliminary data.</text>
</comment>
<protein>
    <submittedName>
        <fullName evidence="1">Uncharacterized protein</fullName>
    </submittedName>
</protein>
<reference evidence="1 2" key="1">
    <citation type="submission" date="2017-07" db="EMBL/GenBank/DDBJ databases">
        <title>Mechanisms for carbon and nitrogen cycling indicate functional differentiation within the Candidate Phyla Radiation.</title>
        <authorList>
            <person name="Danczak R.E."/>
            <person name="Johnston M.D."/>
            <person name="Kenah C."/>
            <person name="Slattery M."/>
            <person name="Wrighton K.C."/>
            <person name="Wilkins M.J."/>
        </authorList>
    </citation>
    <scope>NUCLEOTIDE SEQUENCE [LARGE SCALE GENOMIC DNA]</scope>
    <source>
        <strain evidence="1">Athens1014_28</strain>
    </source>
</reference>
<organism evidence="1 2">
    <name type="scientific">Candidatus Berkelbacteria bacterium Athens1014_28</name>
    <dbReference type="NCBI Taxonomy" id="2017145"/>
    <lineage>
        <taxon>Bacteria</taxon>
        <taxon>Candidatus Berkelbacteria</taxon>
    </lineage>
</organism>
<accession>A0A554LN38</accession>